<dbReference type="Pfam" id="PF00168">
    <property type="entry name" value="C2"/>
    <property type="match status" value="7"/>
</dbReference>
<dbReference type="SUPFAM" id="SSF49562">
    <property type="entry name" value="C2 domain (Calcium/lipid-binding domain, CaLB)"/>
    <property type="match status" value="6"/>
</dbReference>
<dbReference type="PANTHER" id="PTHR10774:SF190">
    <property type="entry name" value="C2 CALCIUM_LIPID-BINDING ENDONUCLEASE_EXONUCLEASE_PHOSPHATASE-RELATED"/>
    <property type="match status" value="1"/>
</dbReference>
<dbReference type="Pfam" id="PF14237">
    <property type="entry name" value="GYF_2"/>
    <property type="match status" value="1"/>
</dbReference>
<feature type="region of interest" description="Disordered" evidence="1">
    <location>
        <begin position="2016"/>
        <end position="2045"/>
    </location>
</feature>
<feature type="region of interest" description="Disordered" evidence="1">
    <location>
        <begin position="1383"/>
        <end position="1408"/>
    </location>
</feature>
<feature type="domain" description="C2" evidence="2">
    <location>
        <begin position="1132"/>
        <end position="1326"/>
    </location>
</feature>
<dbReference type="EMBL" id="HBIW01003215">
    <property type="protein sequence ID" value="CAE0687254.1"/>
    <property type="molecule type" value="Transcribed_RNA"/>
</dbReference>
<feature type="compositionally biased region" description="Basic residues" evidence="1">
    <location>
        <begin position="970"/>
        <end position="984"/>
    </location>
</feature>
<dbReference type="EMBL" id="CAKKNE010000005">
    <property type="protein sequence ID" value="CAH0376470.1"/>
    <property type="molecule type" value="Genomic_DNA"/>
</dbReference>
<accession>A0A7S3ZLW9</accession>
<organism evidence="3">
    <name type="scientific">Pelagomonas calceolata</name>
    <dbReference type="NCBI Taxonomy" id="35677"/>
    <lineage>
        <taxon>Eukaryota</taxon>
        <taxon>Sar</taxon>
        <taxon>Stramenopiles</taxon>
        <taxon>Ochrophyta</taxon>
        <taxon>Pelagophyceae</taxon>
        <taxon>Pelagomonadales</taxon>
        <taxon>Pelagomonadaceae</taxon>
        <taxon>Pelagomonas</taxon>
    </lineage>
</organism>
<feature type="domain" description="C2" evidence="2">
    <location>
        <begin position="726"/>
        <end position="882"/>
    </location>
</feature>
<dbReference type="PRINTS" id="PR00360">
    <property type="entry name" value="C2DOMAIN"/>
</dbReference>
<dbReference type="Proteomes" id="UP000789595">
    <property type="component" value="Unassembled WGS sequence"/>
</dbReference>
<feature type="compositionally biased region" description="Pro residues" evidence="1">
    <location>
        <begin position="15"/>
        <end position="24"/>
    </location>
</feature>
<dbReference type="InterPro" id="IPR025640">
    <property type="entry name" value="GYF_2"/>
</dbReference>
<dbReference type="GO" id="GO:0008289">
    <property type="term" value="F:lipid binding"/>
    <property type="evidence" value="ECO:0007669"/>
    <property type="project" value="InterPro"/>
</dbReference>
<dbReference type="SUPFAM" id="SSF52047">
    <property type="entry name" value="RNI-like"/>
    <property type="match status" value="2"/>
</dbReference>
<dbReference type="SMART" id="SM00239">
    <property type="entry name" value="C2"/>
    <property type="match status" value="7"/>
</dbReference>
<reference evidence="3" key="1">
    <citation type="submission" date="2021-01" db="EMBL/GenBank/DDBJ databases">
        <authorList>
            <person name="Corre E."/>
            <person name="Pelletier E."/>
            <person name="Niang G."/>
            <person name="Scheremetjew M."/>
            <person name="Finn R."/>
            <person name="Kale V."/>
            <person name="Holt S."/>
            <person name="Cochrane G."/>
            <person name="Meng A."/>
            <person name="Brown T."/>
            <person name="Cohen L."/>
        </authorList>
    </citation>
    <scope>NUCLEOTIDE SEQUENCE</scope>
    <source>
        <strain evidence="3">CCMP1756</strain>
    </source>
</reference>
<feature type="compositionally biased region" description="Acidic residues" evidence="1">
    <location>
        <begin position="1799"/>
        <end position="1809"/>
    </location>
</feature>
<name>A0A7S3ZLW9_9STRA</name>
<feature type="domain" description="C2" evidence="2">
    <location>
        <begin position="171"/>
        <end position="283"/>
    </location>
</feature>
<dbReference type="InterPro" id="IPR045050">
    <property type="entry name" value="Synaptotagmin_plant"/>
</dbReference>
<evidence type="ECO:0000313" key="5">
    <source>
        <dbReference type="Proteomes" id="UP000789595"/>
    </source>
</evidence>
<dbReference type="InterPro" id="IPR000008">
    <property type="entry name" value="C2_dom"/>
</dbReference>
<feature type="domain" description="C2" evidence="2">
    <location>
        <begin position="559"/>
        <end position="690"/>
    </location>
</feature>
<evidence type="ECO:0000313" key="4">
    <source>
        <dbReference type="EMBL" id="CAH0376470.1"/>
    </source>
</evidence>
<feature type="region of interest" description="Disordered" evidence="1">
    <location>
        <begin position="1795"/>
        <end position="1815"/>
    </location>
</feature>
<dbReference type="InterPro" id="IPR001611">
    <property type="entry name" value="Leu-rich_rpt"/>
</dbReference>
<proteinExistence type="predicted"/>
<gene>
    <name evidence="3" type="ORF">PCAL00307_LOCUS2688</name>
    <name evidence="4" type="ORF">PECAL_5P10610</name>
</gene>
<feature type="region of interest" description="Disordered" evidence="1">
    <location>
        <begin position="294"/>
        <end position="313"/>
    </location>
</feature>
<feature type="compositionally biased region" description="Basic residues" evidence="1">
    <location>
        <begin position="1393"/>
        <end position="1403"/>
    </location>
</feature>
<feature type="compositionally biased region" description="Basic and acidic residues" evidence="1">
    <location>
        <begin position="2672"/>
        <end position="2693"/>
    </location>
</feature>
<evidence type="ECO:0000313" key="3">
    <source>
        <dbReference type="EMBL" id="CAE0687254.1"/>
    </source>
</evidence>
<feature type="region of interest" description="Disordered" evidence="1">
    <location>
        <begin position="1"/>
        <end position="31"/>
    </location>
</feature>
<dbReference type="Gene3D" id="2.60.40.150">
    <property type="entry name" value="C2 domain"/>
    <property type="match status" value="6"/>
</dbReference>
<feature type="domain" description="C2" evidence="2">
    <location>
        <begin position="18"/>
        <end position="139"/>
    </location>
</feature>
<feature type="region of interest" description="Disordered" evidence="1">
    <location>
        <begin position="960"/>
        <end position="984"/>
    </location>
</feature>
<dbReference type="InterPro" id="IPR035892">
    <property type="entry name" value="C2_domain_sf"/>
</dbReference>
<keyword evidence="5" id="KW-1185">Reference proteome</keyword>
<dbReference type="PROSITE" id="PS50004">
    <property type="entry name" value="C2"/>
    <property type="match status" value="7"/>
</dbReference>
<feature type="domain" description="C2" evidence="2">
    <location>
        <begin position="370"/>
        <end position="524"/>
    </location>
</feature>
<feature type="region of interest" description="Disordered" evidence="1">
    <location>
        <begin position="2672"/>
        <end position="2738"/>
    </location>
</feature>
<feature type="region of interest" description="Disordered" evidence="1">
    <location>
        <begin position="1222"/>
        <end position="1262"/>
    </location>
</feature>
<dbReference type="PANTHER" id="PTHR10774">
    <property type="entry name" value="EXTENDED SYNAPTOTAGMIN-RELATED"/>
    <property type="match status" value="1"/>
</dbReference>
<evidence type="ECO:0000256" key="1">
    <source>
        <dbReference type="SAM" id="MobiDB-lite"/>
    </source>
</evidence>
<dbReference type="CDD" id="cd00030">
    <property type="entry name" value="C2"/>
    <property type="match status" value="5"/>
</dbReference>
<dbReference type="Gene3D" id="3.80.10.10">
    <property type="entry name" value="Ribonuclease Inhibitor"/>
    <property type="match status" value="4"/>
</dbReference>
<dbReference type="SMART" id="SM00368">
    <property type="entry name" value="LRR_RI"/>
    <property type="match status" value="12"/>
</dbReference>
<evidence type="ECO:0000259" key="2">
    <source>
        <dbReference type="PROSITE" id="PS50004"/>
    </source>
</evidence>
<feature type="region of interest" description="Disordered" evidence="1">
    <location>
        <begin position="821"/>
        <end position="855"/>
    </location>
</feature>
<dbReference type="Pfam" id="PF13516">
    <property type="entry name" value="LRR_6"/>
    <property type="match status" value="4"/>
</dbReference>
<protein>
    <recommendedName>
        <fullName evidence="2">C2 domain-containing protein</fullName>
    </recommendedName>
</protein>
<sequence>MGIMKRKQETLLPPISDPTPPPPTQLRDAHPRKPANCVTCVVIAARDLRAADGGWLTRGSSDPYVKVIVESVAQQTTHKNRTLNPVYGERFDYECEHPDNNYAIVEVWDYDMISGDDFLGCVAVPLVQLTGRVERRGWFELLDRDYERPHKLPRGDVEIAMIWRHEPTYVVDLDPLFSLPEKDKKRPANCLKCVALRAINLTKHSTGGDPFLELDIKGDKAQTQSVASRRPRWMEPLDVIAEDCGGGYVDVNVYDKGPVNRLVGSIRVELDPLQDRKSNRQWYTLEPHIPEEVDEEASVAEETPGGTKMSKANVRKAKAAAIKKKMAAQRAKDARAKAAKERSKREPTKPVMRVELALRLVHDPDKVLRIPKEFNLDTPGAPDLPRNELRVVVVRARNLPPTDPLAQMKDLQNETDPVHGAMATASALTSAVEGIGQVLGPSADPFVDIEVEGIERKTTIKRRSLHPQWMELLQFPIDELDHAFTLHVRDHNELGASTSIGRIKFPKLSKRLKVFDDEAWRVWHVLDCTPEEGPPPTPPYPKPRAFDLPKIELAVRFVHNPDLVLHLPEGWDECANELKPPNELKIVVARARNLPIMDRHALLHRTGGSTDPFVKLHFDGDEAETNVLKKDLDPVWNEVVAMPVELLLEGETLEVQCLDHETLGGGEHVGSVHLELKPLIEQRTTTRKWYPFCKKDVEGQILPPQVPPRLGKLELATRWVHNPKLVIPCPKALLKDKHKDKPGNELRTCVIRCRNLRIPGKKTGRKGVDPYVEMVLCGDIFTTKTRERNANPKFLDVRTYDVNEVELEDAPWQLTVWDARGDKAPLSRQPSRKNSPRAPAPAPAPAPSGSLLEDRVPSRNLIGDADAPLGELEERELCRKWLPLCNETGQRTGKIEIALRWLHNPKKHVEMPEQFHPTQRGLDALKEPNQLFVFILRGSRLPLRPDGSCRDPYVQCRLESHTHSPPTHSHPSHHHTHTHTSVHKTKVKENSHAPKWLHPMYFRLRQRQLDEDPDALLEVGVYDWDEQNLPGDLMGRFTLKLSEVAPDAKKIWYEGQDEERDPVHSRFWTKLKNGPPGVAGSVEIALHWAHNVELAMVMREEKLLAREAAEVAEARVVADMAQAIEAETPASLAAHVAMKARNLKGRAPNTLEVCVARARDLSAGHRKEEVPRPFAVLTPVPDAYAVASLWTLPLQLQLQADEGTLGQHEARLRRKEFMRAEPTCVLPNRDEVTPEPTPREDEDESSVMSDESDQDDLHKTDRVPTWLSRSTFRLPRHGRAVDASTLSVEVCDNAADDPELPIGRVLIPLSEVQEQASTDEGLRGWHACDETGGALDLWYRLSYDPAYSPEEVLEDEVESTYQKGELANELKVVVVGARVRARQVPPPPPSPIVKKKRGKKAPPPKKPVSGLEVSLAFLGRDRVTRIAPFSTGDEGQMRNAYHRFDTHFVAKDVRDYLDVTLVELEHDKRIEKGQARIYMKDLAHRRPTRRWLPVILSTPMGDEVSEVEVVLRLTHSLELATFLLPDPIQIDVQQLTYEDHPEVPERTRAHVSTITVQTDPLQDPSVKPLGEACGRFEESTERTSEWSGGTIIKTHKDGSFDIDFEDGSREKRVPSNCVERIPTGNSPKVATWDKPAVAPLGVSDVVRAKQKVCVCGFTRKQHAPDLDPFAVPRWFYTPEDGGEAVGPHNLRELKDLWKAKTINNDSRLWREGLNEWTRIDELHALKRILWDYPALPETSPSKKSGSRNWFVDMGQTTAGFEGAQVTPRALPDLGEVVPDSPVEDIDAELAKLRVPEAEPSSDEEVDVGDELDKATPRDDVETGAAIIDGMQGPFSAGELRDAYETGRLQDDTLLWKGPGPESGHRDDAFGPLMDKDKLPLWGRRQACGCVQLEQVDVSMACELCGNLATVHSVDALPLQLREGDDTPLDRNRPPRIICTEARAGGSLDAKELVDGRVWVSGKEAEKEPLAITHVVRVLREAPERPPTPPSKQRLDLADEEKVRELEGWEQRLCQHDADKYDGSLPKQPPRKVDAEGGKHLASGRSWTVTPEDREADLSTFVILKDEDDLTDALKTFADYVDNIKATWTAANPARILIVDTLDERPWKGCVLGAAYCAREEGWSGDEALRFVGTRCSEAGAPYASGKELEEDIPSDWFGALNSVAQKTEIGRLFCHDCFEDWRYGAIDDVASTKVAAAIRRLRARDDALEVLDLRNEGPLGWELAGVLGAAAGHSITLVSLDVASCEIGDRGCAALCTALLHGTAGVGGLSLAFLGLANNKIKDAGADALSALLAAGAKAARRRAAKPDLLRPNDDLVFEGGSCPLTALDLSHNSVSGDGARSLGRALRYHQLLVALDLASNHLGSSGGVHILDALSQPDEEDVLAAQAYKEKEYDVDSLEEGSSLHSYASGLKERAEKAIYYNCTLTQLNLARNALGADCAEVLAKVLRRNQCISSLDLSDNPLLFEPQHLTDETYVGIFGGTDVNYQTGEEKDPLCAKRLPLECFDMLRLYNRSVLKLDLSFVELDEDACFAIGRYLSYKECALVELILSCCNIDANRAEVIANQLAKSYEAPTLVAWDLSRNPLGDQGAAHLTSAIAVAPMKALSRLSMAQCHLDPEGCACVFSLLDSRLSAVCDVHDHILGDSIDMMEGATVTDSLLKAKSSGVILQKEPEVYVPKDESESEDETNRSESENSYDAHAYDRDDPPLPSSVNSLPRSIQRRCAQHAAGPHRQPSKVPTASILNRTAKPKTAYGTLTARGAKQRKNARMGSLRDVFPELGLRELDLGDNFIGRDGVSVLCSALRARSFEESPVLLEVLRMSNARLGPGGGYDLGQTLATGALPALRLLDVSTNAMQDTGAAQLGRALRALPALRRLDLSYNNLTDAADTALRAYLRTASESTDAQKMLPLDIDTRGNVFDEGFSTNDLARAKVIGKYAATASHQQLPDDPFVRTKPRDDHAFLRGFTNVEGAGSLTLSAGSAPLPRDKV</sequence>
<feature type="compositionally biased region" description="Acidic residues" evidence="1">
    <location>
        <begin position="1240"/>
        <end position="1254"/>
    </location>
</feature>
<reference evidence="4" key="2">
    <citation type="submission" date="2021-11" db="EMBL/GenBank/DDBJ databases">
        <authorList>
            <consortium name="Genoscope - CEA"/>
            <person name="William W."/>
        </authorList>
    </citation>
    <scope>NUCLEOTIDE SEQUENCE</scope>
</reference>
<feature type="domain" description="C2" evidence="2">
    <location>
        <begin position="911"/>
        <end position="1055"/>
    </location>
</feature>
<dbReference type="InterPro" id="IPR032675">
    <property type="entry name" value="LRR_dom_sf"/>
</dbReference>
<dbReference type="OrthoDB" id="5973539at2759"/>
<dbReference type="GO" id="GO:0005783">
    <property type="term" value="C:endoplasmic reticulum"/>
    <property type="evidence" value="ECO:0007669"/>
    <property type="project" value="TreeGrafter"/>
</dbReference>